<comment type="similarity">
    <text evidence="1">Belongs to the CIA30 family.</text>
</comment>
<dbReference type="SUPFAM" id="SSF49785">
    <property type="entry name" value="Galactose-binding domain-like"/>
    <property type="match status" value="1"/>
</dbReference>
<dbReference type="OrthoDB" id="442188at2"/>
<evidence type="ECO:0000313" key="4">
    <source>
        <dbReference type="Proteomes" id="UP000063387"/>
    </source>
</evidence>
<dbReference type="STRING" id="507626.LOKO_00191"/>
<dbReference type="AlphaFoldDB" id="A0A109UKQ3"/>
<protein>
    <submittedName>
        <fullName evidence="3">Complex I intermediate-associated protein 30 (CIA30)</fullName>
    </submittedName>
</protein>
<dbReference type="PANTHER" id="PTHR13194">
    <property type="entry name" value="COMPLEX I INTERMEDIATE-ASSOCIATED PROTEIN 30"/>
    <property type="match status" value="1"/>
</dbReference>
<reference evidence="3 4" key="1">
    <citation type="journal article" date="2016" name="Genome Announc.">
        <title>Draft Genome Sequence of 'Halomonas chromatireducens' Strain AGD 8-3, a Haloalkaliphilic Chromate- and Selenite-Reducing Gammaproteobacterium.</title>
        <authorList>
            <person name="Sharko F.S."/>
            <person name="Shapovalova A.A."/>
            <person name="Tsygankova S.V."/>
            <person name="Komova A.V."/>
            <person name="Boulygina E.S."/>
            <person name="Teslyuk A.B."/>
            <person name="Gotovtsev P.M."/>
            <person name="Namsaraev Z.B."/>
            <person name="Khijniak T.V."/>
            <person name="Nedoluzhko A.V."/>
            <person name="Vasilov R.G."/>
        </authorList>
    </citation>
    <scope>NUCLEOTIDE SEQUENCE [LARGE SCALE GENOMIC DNA]</scope>
    <source>
        <strain evidence="3 4">AGD 8-3</strain>
    </source>
</reference>
<dbReference type="EMBL" id="CP014226">
    <property type="protein sequence ID" value="AMC99288.1"/>
    <property type="molecule type" value="Genomic_DNA"/>
</dbReference>
<accession>A0A109UKQ3</accession>
<dbReference type="InterPro" id="IPR008979">
    <property type="entry name" value="Galactose-bd-like_sf"/>
</dbReference>
<evidence type="ECO:0000259" key="2">
    <source>
        <dbReference type="Pfam" id="PF08547"/>
    </source>
</evidence>
<dbReference type="RefSeq" id="WP_066443815.1">
    <property type="nucleotide sequence ID" value="NZ_CP014226.1"/>
</dbReference>
<dbReference type="Pfam" id="PF08547">
    <property type="entry name" value="CIA30"/>
    <property type="match status" value="1"/>
</dbReference>
<dbReference type="PANTHER" id="PTHR13194:SF19">
    <property type="entry name" value="NAD(P)-BINDING ROSSMANN-FOLD SUPERFAMILY PROTEIN"/>
    <property type="match status" value="1"/>
</dbReference>
<evidence type="ECO:0000256" key="1">
    <source>
        <dbReference type="ARBA" id="ARBA00007884"/>
    </source>
</evidence>
<reference evidence="3 4" key="2">
    <citation type="submission" date="2016-02" db="EMBL/GenBank/DDBJ databases">
        <authorList>
            <person name="Wen L."/>
            <person name="He K."/>
            <person name="Yang H."/>
        </authorList>
    </citation>
    <scope>NUCLEOTIDE SEQUENCE [LARGE SCALE GENOMIC DNA]</scope>
    <source>
        <strain evidence="3 4">AGD 8-3</strain>
    </source>
</reference>
<name>A0A109UKQ3_9GAMM</name>
<dbReference type="Proteomes" id="UP000063387">
    <property type="component" value="Chromosome"/>
</dbReference>
<dbReference type="KEGG" id="hco:LOKO_00191"/>
<sequence length="166" mass="18024">MPTLIDFSAGDEAARWRAINDTVMGGGSQGAMHAAGALGIFSGELSLTNGGGFASVRREPEPMRLSRHQGVTVEARGDGRQYQLRLYSNQLIDGAAYRAVFQPPAGGWQRIALPWSMFEAVFRGRLLEDAPPLAPDEIQQLGLLIADRRDGAFRLEVASIETLEAR</sequence>
<gene>
    <name evidence="3" type="ORF">LOKO_00191</name>
</gene>
<feature type="domain" description="NADH:ubiquinone oxidoreductase intermediate-associated protein 30" evidence="2">
    <location>
        <begin position="5"/>
        <end position="157"/>
    </location>
</feature>
<organism evidence="3 4">
    <name type="scientific">Halomonas chromatireducens</name>
    <dbReference type="NCBI Taxonomy" id="507626"/>
    <lineage>
        <taxon>Bacteria</taxon>
        <taxon>Pseudomonadati</taxon>
        <taxon>Pseudomonadota</taxon>
        <taxon>Gammaproteobacteria</taxon>
        <taxon>Oceanospirillales</taxon>
        <taxon>Halomonadaceae</taxon>
        <taxon>Halomonas</taxon>
    </lineage>
</organism>
<proteinExistence type="inferred from homology"/>
<dbReference type="PATRIC" id="fig|507626.3.peg.186"/>
<keyword evidence="4" id="KW-1185">Reference proteome</keyword>
<dbReference type="InterPro" id="IPR039131">
    <property type="entry name" value="NDUFAF1"/>
</dbReference>
<dbReference type="InterPro" id="IPR013857">
    <property type="entry name" value="NADH-UbQ_OxRdtase-assoc_prot30"/>
</dbReference>
<evidence type="ECO:0000313" key="3">
    <source>
        <dbReference type="EMBL" id="AMC99288.1"/>
    </source>
</evidence>